<reference evidence="2" key="1">
    <citation type="submission" date="2018-02" db="EMBL/GenBank/DDBJ databases">
        <title>Rhizophora mucronata_Transcriptome.</title>
        <authorList>
            <person name="Meera S.P."/>
            <person name="Sreeshan A."/>
            <person name="Augustine A."/>
        </authorList>
    </citation>
    <scope>NUCLEOTIDE SEQUENCE</scope>
    <source>
        <tissue evidence="2">Leaf</tissue>
    </source>
</reference>
<keyword evidence="1" id="KW-0812">Transmembrane</keyword>
<dbReference type="AlphaFoldDB" id="A0A2P2QVX9"/>
<accession>A0A2P2QVX9</accession>
<name>A0A2P2QVX9_RHIMU</name>
<dbReference type="EMBL" id="GGEC01090550">
    <property type="protein sequence ID" value="MBX71034.1"/>
    <property type="molecule type" value="Transcribed_RNA"/>
</dbReference>
<sequence>MKTMTKNSPSNQAITFLIFTILSVALNIHQNYAEGN</sequence>
<proteinExistence type="predicted"/>
<feature type="transmembrane region" description="Helical" evidence="1">
    <location>
        <begin position="12"/>
        <end position="30"/>
    </location>
</feature>
<protein>
    <submittedName>
        <fullName evidence="2">Uncharacterized protein</fullName>
    </submittedName>
</protein>
<keyword evidence="1" id="KW-1133">Transmembrane helix</keyword>
<organism evidence="2">
    <name type="scientific">Rhizophora mucronata</name>
    <name type="common">Asiatic mangrove</name>
    <dbReference type="NCBI Taxonomy" id="61149"/>
    <lineage>
        <taxon>Eukaryota</taxon>
        <taxon>Viridiplantae</taxon>
        <taxon>Streptophyta</taxon>
        <taxon>Embryophyta</taxon>
        <taxon>Tracheophyta</taxon>
        <taxon>Spermatophyta</taxon>
        <taxon>Magnoliopsida</taxon>
        <taxon>eudicotyledons</taxon>
        <taxon>Gunneridae</taxon>
        <taxon>Pentapetalae</taxon>
        <taxon>rosids</taxon>
        <taxon>fabids</taxon>
        <taxon>Malpighiales</taxon>
        <taxon>Rhizophoraceae</taxon>
        <taxon>Rhizophora</taxon>
    </lineage>
</organism>
<evidence type="ECO:0000256" key="1">
    <source>
        <dbReference type="SAM" id="Phobius"/>
    </source>
</evidence>
<evidence type="ECO:0000313" key="2">
    <source>
        <dbReference type="EMBL" id="MBX71034.1"/>
    </source>
</evidence>
<keyword evidence="1" id="KW-0472">Membrane</keyword>